<evidence type="ECO:0000313" key="2">
    <source>
        <dbReference type="EnsemblPlants" id="OGLUM06G01360.1"/>
    </source>
</evidence>
<dbReference type="Proteomes" id="UP000026961">
    <property type="component" value="Chromosome 6"/>
</dbReference>
<proteinExistence type="predicted"/>
<keyword evidence="3" id="KW-1185">Reference proteome</keyword>
<dbReference type="EnsemblPlants" id="OGLUM06G01360.1">
    <property type="protein sequence ID" value="OGLUM06G01360.1"/>
    <property type="gene ID" value="OGLUM06G01360"/>
</dbReference>
<evidence type="ECO:0000256" key="1">
    <source>
        <dbReference type="SAM" id="MobiDB-lite"/>
    </source>
</evidence>
<reference evidence="2" key="2">
    <citation type="submission" date="2018-05" db="EMBL/GenBank/DDBJ databases">
        <title>OgluRS3 (Oryza glumaepatula Reference Sequence Version 3).</title>
        <authorList>
            <person name="Zhang J."/>
            <person name="Kudrna D."/>
            <person name="Lee S."/>
            <person name="Talag J."/>
            <person name="Welchert J."/>
            <person name="Wing R.A."/>
        </authorList>
    </citation>
    <scope>NUCLEOTIDE SEQUENCE [LARGE SCALE GENOMIC DNA]</scope>
</reference>
<name>A0A0E0A4B8_9ORYZ</name>
<reference evidence="2" key="1">
    <citation type="submission" date="2015-04" db="UniProtKB">
        <authorList>
            <consortium name="EnsemblPlants"/>
        </authorList>
    </citation>
    <scope>IDENTIFICATION</scope>
</reference>
<feature type="region of interest" description="Disordered" evidence="1">
    <location>
        <begin position="86"/>
        <end position="115"/>
    </location>
</feature>
<feature type="region of interest" description="Disordered" evidence="1">
    <location>
        <begin position="22"/>
        <end position="48"/>
    </location>
</feature>
<sequence length="115" mass="11794">MPPPSVAPHPPTHGATFLYATASVQHSNRHATPPPSPSPSWSFPSPPIPRLLAAVAAPTPHTPTPVSSTPPQCIADRAVLSLLPRDDGGAAADCKAPDVEDAASRATDVVDSNLK</sequence>
<accession>A0A0E0A4B8</accession>
<evidence type="ECO:0000313" key="3">
    <source>
        <dbReference type="Proteomes" id="UP000026961"/>
    </source>
</evidence>
<feature type="compositionally biased region" description="Pro residues" evidence="1">
    <location>
        <begin position="32"/>
        <end position="48"/>
    </location>
</feature>
<organism evidence="2">
    <name type="scientific">Oryza glumipatula</name>
    <dbReference type="NCBI Taxonomy" id="40148"/>
    <lineage>
        <taxon>Eukaryota</taxon>
        <taxon>Viridiplantae</taxon>
        <taxon>Streptophyta</taxon>
        <taxon>Embryophyta</taxon>
        <taxon>Tracheophyta</taxon>
        <taxon>Spermatophyta</taxon>
        <taxon>Magnoliopsida</taxon>
        <taxon>Liliopsida</taxon>
        <taxon>Poales</taxon>
        <taxon>Poaceae</taxon>
        <taxon>BOP clade</taxon>
        <taxon>Oryzoideae</taxon>
        <taxon>Oryzeae</taxon>
        <taxon>Oryzinae</taxon>
        <taxon>Oryza</taxon>
    </lineage>
</organism>
<dbReference type="Gramene" id="OGLUM06G01360.1">
    <property type="protein sequence ID" value="OGLUM06G01360.1"/>
    <property type="gene ID" value="OGLUM06G01360"/>
</dbReference>
<dbReference type="AlphaFoldDB" id="A0A0E0A4B8"/>
<dbReference type="HOGENOM" id="CLU_2112698_0_0_1"/>
<protein>
    <submittedName>
        <fullName evidence="2">Uncharacterized protein</fullName>
    </submittedName>
</protein>